<dbReference type="Pfam" id="PF17973">
    <property type="entry name" value="bMG10"/>
    <property type="match status" value="1"/>
</dbReference>
<dbReference type="Gene3D" id="2.60.40.1930">
    <property type="match status" value="1"/>
</dbReference>
<gene>
    <name evidence="3" type="ORF">HWI92_15140</name>
</gene>
<name>A0ABX7I8D6_9BACT</name>
<evidence type="ECO:0000313" key="4">
    <source>
        <dbReference type="Proteomes" id="UP000612680"/>
    </source>
</evidence>
<dbReference type="InterPro" id="IPR001599">
    <property type="entry name" value="Macroglobln_a2"/>
</dbReference>
<reference evidence="3 4" key="1">
    <citation type="submission" date="2020-06" db="EMBL/GenBank/DDBJ databases">
        <title>Dyadobacter sandarakinus sp. nov., isolated from the soil of the Arctic Yellow River Station.</title>
        <authorList>
            <person name="Zhang Y."/>
            <person name="Peng F."/>
        </authorList>
    </citation>
    <scope>NUCLEOTIDE SEQUENCE [LARGE SCALE GENOMIC DNA]</scope>
    <source>
        <strain evidence="3 4">Q3-56</strain>
    </source>
</reference>
<dbReference type="Pfam" id="PF00207">
    <property type="entry name" value="A2M"/>
    <property type="match status" value="1"/>
</dbReference>
<sequence>MKNFSSFIFIYISLILYTPMKTHGQVPSKTYANEWKAVENALQKGLPATAHEEVRKIYNLAKKEKQQAELIKAVVYMINLQDDTRENNEVLSAQELKKEISEHSGAAKAVLQSLLARFYTSYFEQVRWQLYERTTVQAAKSDDMTTWNAADFHQEITGLLLHAIQDEKLLKATKLKDFDAIITKGNTRNLRPTLFDLLVHQALRYFSQDEVPTIRPAYAFEITQAAAFDPAADFVHRKFETQDTTSNEYLALLLYQKLIAFHLNDPQPDALIDADLLRLQYVKQKSVHPQADELYFQAVNHVAHQYESTPAAAEAWYLAAAWYDQQASTYRPLEDTTTRFFRIKAEEICEKTVAANPASEGGIHAANLLLTIRQKSLRFTTENVTIPGKPFLALATYRNVSNLYIRILPATPALKAKIDYHTDAKFWAQARQTRPLQSWVQSLPDTKDRQEHRVEIKMAALPVGEYIILLSTTVDFIERNNVLAARSLYVSNLSYAIKGDDYFVLHRETGQPVVDAVVKVFNVHDNYGPSIPKKTDLRTYKTDKNGHFRRPNQLKVERVTNEVLAITAGNDSLAMNQHIITYYLDPAEPEKPAVQTFVFTDRSIYRPGQTVYYKGIVASGKNVLANSKTDFYVILFNANGEKTDSAAHKTNAYGSFSGKFQLPRNMLNGTFRIAASSGGQSDFRVEEYKRPKFEVTFDTLKNPYQVHDMVRATGRVLAYAGNAIGSAKVTYRVSRTPRFIYPWLAKRWWMPASSTMEITHGETVTDTAGEFTITFEAIPDLKIDKKLDPAFDFTIYADITDSNGETRSGEMQVSVGYKSIVIKASIPGQLPADSLRKLDVHAENMNGAHVAADVKVTVSILRAELRLLRSRYWERPDVFVMPKEEFITAFPNDPYHDETMPESWPVNKMVFEGTRRMTGQEAFPLPGRFEPGYYKIEISTTDPNGEEIKDIRYIELTDPAGPGPLRPQYLWVAGTKPIEPGESTSIRIASSAPDVFVIRNVPRKSGAFTYESLGSSPGTFHFNATEADRGGYWVEFMFVKNNRIYHHREQIEVPWTNKELRVEYLSFRDKTLPGSREKWTVRISGSKKESIAAEMLAGMYDASLDQFYAEPWQKPAIWSMRNEVTAWNTARNFFADQAIGRTVSEGTYRVFEKSYDEIDGFFTRSRRYRNRSVFKKGMTVEMPMEAQFSGGGMEEIKEAVVADQVKYDREAQELATDSIILPEEKPLQRGGSSLRTHLNETAFFFPDLQTGKNGDITFSFDMPEALTRWKFQALAHTAELAFSYSSRDIVTQKDLMVQPNPPRFLREKDHFVFPMKIVNLTDRPLSGMAALELADTDTGENISALLQADREKPFSIEAKESTTVLFAMQVPDHFTKTITWRTIAKAGDLADGEENTLPVLSNRMLVTESLPLDTDGSENKTYRFEKLLTSRASSTLANHALTVEFSSNPGWYAVQALPYLMEYPYECAEQTWNRYYANALASHVIAGSPRIAKVFESWKTTDTAALVSNLLKNEELKSVILEETPWVLAAKSETEQKKNIALLFDLTSMSEELSANARKLAEMQSASGGFAWFKGGPNDRYITQYILSGMGHLRKLAGSDRVHSESLNSIVGPALQFLDAQLRMDYDVLLKDKTNLEKYVPGPVQLQYLYMRGFFSTDPIPDKSEKAYRFFLQRAAKTWLSQSKYLQGLTALALHRSGDNQTPKAILKSLAESAVRNAETGMYWKDNQYGWRWHEAPIERQALLAEAFQEINGDPQTVDALKRWLLKNKQTNRWESTRATAEACYVLLMSGSNWVAADQQVSIKMGDVSVAADQESPEAGTGYFSKTIPGKDVKPELGNITVNTAGSNAGNPGWGAVYWQYFEDLDKITFAETPLKLAKKLFIEQNSDQGPVLVPVDEGHALHIGNKVIVRIELRADRDMEYVHMKDMRASSLEPVNVLSGYKWQDGLGYYESTKDASTNFFFSSLRKGTYVFEYPLFVAHEGEFSNGITTIQCMYAPEFTAHSEGVRVTVDR</sequence>
<dbReference type="Proteomes" id="UP000612680">
    <property type="component" value="Chromosome"/>
</dbReference>
<dbReference type="InterPro" id="IPR051802">
    <property type="entry name" value="YfhM-like"/>
</dbReference>
<organism evidence="3 4">
    <name type="scientific">Dyadobacter sandarakinus</name>
    <dbReference type="NCBI Taxonomy" id="2747268"/>
    <lineage>
        <taxon>Bacteria</taxon>
        <taxon>Pseudomonadati</taxon>
        <taxon>Bacteroidota</taxon>
        <taxon>Cytophagia</taxon>
        <taxon>Cytophagales</taxon>
        <taxon>Spirosomataceae</taxon>
        <taxon>Dyadobacter</taxon>
    </lineage>
</organism>
<keyword evidence="4" id="KW-1185">Reference proteome</keyword>
<dbReference type="SMART" id="SM01360">
    <property type="entry name" value="A2M"/>
    <property type="match status" value="1"/>
</dbReference>
<comment type="similarity">
    <text evidence="1">Belongs to the protease inhibitor I39 (alpha-2-macroglobulin) family. Bacterial alpha-2-macroglobulin subfamily.</text>
</comment>
<dbReference type="PANTHER" id="PTHR40094">
    <property type="entry name" value="ALPHA-2-MACROGLOBULIN HOMOLOG"/>
    <property type="match status" value="1"/>
</dbReference>
<evidence type="ECO:0000313" key="3">
    <source>
        <dbReference type="EMBL" id="QRR02145.1"/>
    </source>
</evidence>
<dbReference type="Gene3D" id="1.50.10.20">
    <property type="match status" value="1"/>
</dbReference>
<dbReference type="PANTHER" id="PTHR40094:SF1">
    <property type="entry name" value="UBIQUITIN DOMAIN-CONTAINING PROTEIN"/>
    <property type="match status" value="1"/>
</dbReference>
<proteinExistence type="inferred from homology"/>
<dbReference type="InterPro" id="IPR041246">
    <property type="entry name" value="Bact_MG10"/>
</dbReference>
<dbReference type="SUPFAM" id="SSF48239">
    <property type="entry name" value="Terpenoid cyclases/Protein prenyltransferases"/>
    <property type="match status" value="1"/>
</dbReference>
<dbReference type="Pfam" id="PF01835">
    <property type="entry name" value="MG2"/>
    <property type="match status" value="1"/>
</dbReference>
<dbReference type="InterPro" id="IPR008930">
    <property type="entry name" value="Terpenoid_cyclase/PrenylTrfase"/>
</dbReference>
<dbReference type="EMBL" id="CP056775">
    <property type="protein sequence ID" value="QRR02145.1"/>
    <property type="molecule type" value="Genomic_DNA"/>
</dbReference>
<dbReference type="InterPro" id="IPR002890">
    <property type="entry name" value="MG2"/>
</dbReference>
<feature type="domain" description="Alpha-2-macroglobulin" evidence="2">
    <location>
        <begin position="1241"/>
        <end position="1331"/>
    </location>
</feature>
<evidence type="ECO:0000256" key="1">
    <source>
        <dbReference type="ARBA" id="ARBA00010556"/>
    </source>
</evidence>
<accession>A0ABX7I8D6</accession>
<protein>
    <submittedName>
        <fullName evidence="3">Alpha-2-macroglobulin</fullName>
    </submittedName>
</protein>
<evidence type="ECO:0000259" key="2">
    <source>
        <dbReference type="SMART" id="SM01360"/>
    </source>
</evidence>